<gene>
    <name evidence="2" type="ORF">BD809_101188</name>
</gene>
<dbReference type="AlphaFoldDB" id="A0A5S5CCE0"/>
<dbReference type="Pfam" id="PF11751">
    <property type="entry name" value="PorP_SprF"/>
    <property type="match status" value="1"/>
</dbReference>
<keyword evidence="3" id="KW-1185">Reference proteome</keyword>
<evidence type="ECO:0000256" key="1">
    <source>
        <dbReference type="SAM" id="SignalP"/>
    </source>
</evidence>
<dbReference type="EMBL" id="VNHU01000001">
    <property type="protein sequence ID" value="TYP77041.1"/>
    <property type="molecule type" value="Genomic_DNA"/>
</dbReference>
<dbReference type="InterPro" id="IPR019861">
    <property type="entry name" value="PorP/SprF_Bacteroidetes"/>
</dbReference>
<dbReference type="RefSeq" id="WP_148781068.1">
    <property type="nucleotide sequence ID" value="NZ_VNHU01000001.1"/>
</dbReference>
<keyword evidence="1" id="KW-0732">Signal</keyword>
<feature type="chain" id="PRO_5024403465" evidence="1">
    <location>
        <begin position="25"/>
        <end position="307"/>
    </location>
</feature>
<evidence type="ECO:0000313" key="3">
    <source>
        <dbReference type="Proteomes" id="UP000324376"/>
    </source>
</evidence>
<protein>
    <submittedName>
        <fullName evidence="2">Type IX secretion system PorP/SprF family membrane protein</fullName>
    </submittedName>
</protein>
<name>A0A5S5CCE0_9FLAO</name>
<accession>A0A5S5CCE0</accession>
<feature type="signal peptide" evidence="1">
    <location>
        <begin position="1"/>
        <end position="24"/>
    </location>
</feature>
<sequence length="307" mass="34667">MHSIKCYQLILLLCVALYGMVSHAQQLPQYTQYMYNTMSINPAYAGSNDRIEASLLHRSQWVGIDGAPQTQVLTLNGKFFDKIGLGFNIFNDKIGPSSQIDINFAFSYHLKLNATVKLGLGVNAGMDVLSIDWSKGEIYENEDSIFNENISKLRPIIGAGSYIFGEQWYAGISASNFIKSQRYDDNEEILVERSVHYYLLGGYVFQITPQLKMKPATMVKLTEGAPITFDISTNFLIQEKLTLGASYRFDDAVSGLAGFQVSNTFYVGYGYDYSISNLSKYNSGSHEIILRYTLHDRKRKARSPRFF</sequence>
<reference evidence="2 3" key="1">
    <citation type="submission" date="2019-07" db="EMBL/GenBank/DDBJ databases">
        <title>Genomic Encyclopedia of Archaeal and Bacterial Type Strains, Phase II (KMG-II): from individual species to whole genera.</title>
        <authorList>
            <person name="Goeker M."/>
        </authorList>
    </citation>
    <scope>NUCLEOTIDE SEQUENCE [LARGE SCALE GENOMIC DNA]</scope>
    <source>
        <strain evidence="2 3">DSM 17527</strain>
    </source>
</reference>
<organism evidence="2 3">
    <name type="scientific">Aquimarina intermedia</name>
    <dbReference type="NCBI Taxonomy" id="350814"/>
    <lineage>
        <taxon>Bacteria</taxon>
        <taxon>Pseudomonadati</taxon>
        <taxon>Bacteroidota</taxon>
        <taxon>Flavobacteriia</taxon>
        <taxon>Flavobacteriales</taxon>
        <taxon>Flavobacteriaceae</taxon>
        <taxon>Aquimarina</taxon>
    </lineage>
</organism>
<dbReference type="OrthoDB" id="1114455at2"/>
<comment type="caution">
    <text evidence="2">The sequence shown here is derived from an EMBL/GenBank/DDBJ whole genome shotgun (WGS) entry which is preliminary data.</text>
</comment>
<evidence type="ECO:0000313" key="2">
    <source>
        <dbReference type="EMBL" id="TYP77041.1"/>
    </source>
</evidence>
<dbReference type="Proteomes" id="UP000324376">
    <property type="component" value="Unassembled WGS sequence"/>
</dbReference>
<proteinExistence type="predicted"/>
<dbReference type="NCBIfam" id="TIGR03519">
    <property type="entry name" value="T9SS_PorP_fam"/>
    <property type="match status" value="1"/>
</dbReference>